<dbReference type="EMBL" id="BMLV01000002">
    <property type="protein sequence ID" value="GGP04031.1"/>
    <property type="molecule type" value="Genomic_DNA"/>
</dbReference>
<accession>A0ABQ2NI82</accession>
<comment type="caution">
    <text evidence="6">The sequence shown here is derived from an EMBL/GenBank/DDBJ whole genome shotgun (WGS) entry which is preliminary data.</text>
</comment>
<dbReference type="InterPro" id="IPR050553">
    <property type="entry name" value="Thioredoxin_ResA/DsbE_sf"/>
</dbReference>
<keyword evidence="4" id="KW-0676">Redox-active center</keyword>
<protein>
    <recommendedName>
        <fullName evidence="5">Thioredoxin domain-containing protein</fullName>
    </recommendedName>
</protein>
<dbReference type="SUPFAM" id="SSF52833">
    <property type="entry name" value="Thioredoxin-like"/>
    <property type="match status" value="1"/>
</dbReference>
<dbReference type="InterPro" id="IPR017937">
    <property type="entry name" value="Thioredoxin_CS"/>
</dbReference>
<evidence type="ECO:0000313" key="6">
    <source>
        <dbReference type="EMBL" id="GGP04031.1"/>
    </source>
</evidence>
<keyword evidence="7" id="KW-1185">Reference proteome</keyword>
<evidence type="ECO:0000256" key="2">
    <source>
        <dbReference type="ARBA" id="ARBA00022748"/>
    </source>
</evidence>
<dbReference type="PROSITE" id="PS51352">
    <property type="entry name" value="THIOREDOXIN_2"/>
    <property type="match status" value="1"/>
</dbReference>
<comment type="subcellular location">
    <subcellularLocation>
        <location evidence="1">Cell envelope</location>
    </subcellularLocation>
</comment>
<sequence>MKKITILFTLLSILSFSQNSKIYPKNKVVSGKENVFIYEPEKGINVPDNVYANYISSIGERKSPLKKVNSKYEFTIKLPDSIKTVMMIFKNNNETYTDKNEDKAFTYYLKNTKNGEPEADRLILMEFANYVFKLNYPDAKLSSEFENLFKTYPKLKDYSETYFKYLIAVNKANPEKGKLLSEKYAKELENKEDENSLVKAIFYYRNANNFDKEEQLSKIILEKYPKGLLAKSKFSDSFFDKIRQPDFQLDETIVNQFISEFQKYSKHFYDIQTIDQIRTVLLKKAIEEKNWERIEKFEKEISNNWLTANLYNETAWKLADGDRINSEGKDLDFAEKLARKSLEIYSEKINTLNEYDAQSNYDQKFMFYTDALGMILYKQKRYQEAFAEQSKFINFDFIDDSNRERYVLSAEKVKGNDFVKNYIYNLLKENNISDNLYHKLSEIYQSQNLPTQEIEKLRTENKKIATKKAQQELYKYYGGDLKAKDFSLTNLEGKTVKLSDYKGKIVVLDFWGTWCGPCRSSLPHMQELVNQYKGKDVEFFFVDVQENKKPEDVKKTVAKFISDNKYTFNVLLDLDDKVAQSFKIKGVPCEIIINKEGNIISRSEGYDGNLGALIAENL</sequence>
<name>A0ABQ2NI82_9FLAO</name>
<dbReference type="Pfam" id="PF00578">
    <property type="entry name" value="AhpC-TSA"/>
    <property type="match status" value="1"/>
</dbReference>
<dbReference type="InterPro" id="IPR013766">
    <property type="entry name" value="Thioredoxin_domain"/>
</dbReference>
<dbReference type="Gene3D" id="3.40.30.10">
    <property type="entry name" value="Glutaredoxin"/>
    <property type="match status" value="1"/>
</dbReference>
<dbReference type="PANTHER" id="PTHR42852">
    <property type="entry name" value="THIOL:DISULFIDE INTERCHANGE PROTEIN DSBE"/>
    <property type="match status" value="1"/>
</dbReference>
<dbReference type="RefSeq" id="WP_188617426.1">
    <property type="nucleotide sequence ID" value="NZ_BMLV01000002.1"/>
</dbReference>
<keyword evidence="3" id="KW-1015">Disulfide bond</keyword>
<organism evidence="6 7">
    <name type="scientific">Cloacibacterium rupense</name>
    <dbReference type="NCBI Taxonomy" id="517423"/>
    <lineage>
        <taxon>Bacteria</taxon>
        <taxon>Pseudomonadati</taxon>
        <taxon>Bacteroidota</taxon>
        <taxon>Flavobacteriia</taxon>
        <taxon>Flavobacteriales</taxon>
        <taxon>Weeksellaceae</taxon>
    </lineage>
</organism>
<dbReference type="CDD" id="cd02966">
    <property type="entry name" value="TlpA_like_family"/>
    <property type="match status" value="1"/>
</dbReference>
<gene>
    <name evidence="6" type="ORF">GCM10010992_14720</name>
</gene>
<proteinExistence type="predicted"/>
<reference evidence="7" key="1">
    <citation type="journal article" date="2019" name="Int. J. Syst. Evol. Microbiol.">
        <title>The Global Catalogue of Microorganisms (GCM) 10K type strain sequencing project: providing services to taxonomists for standard genome sequencing and annotation.</title>
        <authorList>
            <consortium name="The Broad Institute Genomics Platform"/>
            <consortium name="The Broad Institute Genome Sequencing Center for Infectious Disease"/>
            <person name="Wu L."/>
            <person name="Ma J."/>
        </authorList>
    </citation>
    <scope>NUCLEOTIDE SEQUENCE [LARGE SCALE GENOMIC DNA]</scope>
    <source>
        <strain evidence="7">CGMCC 1.7656</strain>
    </source>
</reference>
<dbReference type="PANTHER" id="PTHR42852:SF6">
    <property type="entry name" value="THIOL:DISULFIDE INTERCHANGE PROTEIN DSBE"/>
    <property type="match status" value="1"/>
</dbReference>
<keyword evidence="2" id="KW-0201">Cytochrome c-type biogenesis</keyword>
<dbReference type="PROSITE" id="PS00194">
    <property type="entry name" value="THIOREDOXIN_1"/>
    <property type="match status" value="1"/>
</dbReference>
<feature type="domain" description="Thioredoxin" evidence="5">
    <location>
        <begin position="477"/>
        <end position="618"/>
    </location>
</feature>
<evidence type="ECO:0000313" key="7">
    <source>
        <dbReference type="Proteomes" id="UP000620064"/>
    </source>
</evidence>
<evidence type="ECO:0000256" key="4">
    <source>
        <dbReference type="ARBA" id="ARBA00023284"/>
    </source>
</evidence>
<dbReference type="Proteomes" id="UP000620064">
    <property type="component" value="Unassembled WGS sequence"/>
</dbReference>
<dbReference type="InterPro" id="IPR000866">
    <property type="entry name" value="AhpC/TSA"/>
</dbReference>
<evidence type="ECO:0000259" key="5">
    <source>
        <dbReference type="PROSITE" id="PS51352"/>
    </source>
</evidence>
<evidence type="ECO:0000256" key="3">
    <source>
        <dbReference type="ARBA" id="ARBA00023157"/>
    </source>
</evidence>
<dbReference type="InterPro" id="IPR036249">
    <property type="entry name" value="Thioredoxin-like_sf"/>
</dbReference>
<evidence type="ECO:0000256" key="1">
    <source>
        <dbReference type="ARBA" id="ARBA00004196"/>
    </source>
</evidence>